<proteinExistence type="predicted"/>
<dbReference type="EMBL" id="CP104064">
    <property type="protein sequence ID" value="WAH36898.1"/>
    <property type="molecule type" value="Genomic_DNA"/>
</dbReference>
<dbReference type="RefSeq" id="WP_268044300.1">
    <property type="nucleotide sequence ID" value="NZ_CP104064.1"/>
</dbReference>
<gene>
    <name evidence="1" type="ORF">NZD86_22495</name>
</gene>
<dbReference type="Gene3D" id="2.40.128.20">
    <property type="match status" value="1"/>
</dbReference>
<dbReference type="InterPro" id="IPR012674">
    <property type="entry name" value="Calycin"/>
</dbReference>
<name>A0ABY6Z2R2_9BACL</name>
<protein>
    <submittedName>
        <fullName evidence="1">DUF1934 domain-containing protein</fullName>
    </submittedName>
</protein>
<reference evidence="1" key="1">
    <citation type="submission" date="2022-08" db="EMBL/GenBank/DDBJ databases">
        <title>Alicyclobacillus dauci DSM2870, complete genome.</title>
        <authorList>
            <person name="Wang Q."/>
            <person name="Cai R."/>
            <person name="Wang Z."/>
        </authorList>
    </citation>
    <scope>NUCLEOTIDE SEQUENCE</scope>
    <source>
        <strain evidence="1">DSM 28700</strain>
    </source>
</reference>
<keyword evidence="2" id="KW-1185">Reference proteome</keyword>
<dbReference type="SUPFAM" id="SSF50814">
    <property type="entry name" value="Lipocalins"/>
    <property type="match status" value="1"/>
</dbReference>
<accession>A0ABY6Z2R2</accession>
<evidence type="ECO:0000313" key="1">
    <source>
        <dbReference type="EMBL" id="WAH36898.1"/>
    </source>
</evidence>
<dbReference type="Pfam" id="PF09148">
    <property type="entry name" value="DUF1934"/>
    <property type="match status" value="1"/>
</dbReference>
<dbReference type="Proteomes" id="UP001164803">
    <property type="component" value="Chromosome"/>
</dbReference>
<organism evidence="1 2">
    <name type="scientific">Alicyclobacillus dauci</name>
    <dbReference type="NCBI Taxonomy" id="1475485"/>
    <lineage>
        <taxon>Bacteria</taxon>
        <taxon>Bacillati</taxon>
        <taxon>Bacillota</taxon>
        <taxon>Bacilli</taxon>
        <taxon>Bacillales</taxon>
        <taxon>Alicyclobacillaceae</taxon>
        <taxon>Alicyclobacillus</taxon>
    </lineage>
</organism>
<dbReference type="InterPro" id="IPR015231">
    <property type="entry name" value="DUF1934"/>
</dbReference>
<evidence type="ECO:0000313" key="2">
    <source>
        <dbReference type="Proteomes" id="UP001164803"/>
    </source>
</evidence>
<sequence length="155" mass="17808">MFWLSDNEHNRQAQTCGLSWERYTEGSGDAEVERIPAAVWRQRGRAHYVSYEEPVSDKTGDVRTTLKIEADALTWIRHGLVTWTHTFRAGEEHTSRMLVGGQAMEITTSTKRLEIDVTGHGGRVFMEYDMIMGGDPQRIRLTLRFEQGECHEAHE</sequence>